<dbReference type="SUPFAM" id="SSF49785">
    <property type="entry name" value="Galactose-binding domain-like"/>
    <property type="match status" value="1"/>
</dbReference>
<dbReference type="InterPro" id="IPR013736">
    <property type="entry name" value="Xaa-Pro_dipept_C"/>
</dbReference>
<dbReference type="Gene3D" id="3.40.50.1820">
    <property type="entry name" value="alpha/beta hydrolase"/>
    <property type="match status" value="1"/>
</dbReference>
<dbReference type="Proteomes" id="UP000568380">
    <property type="component" value="Unassembled WGS sequence"/>
</dbReference>
<reference evidence="3 4" key="1">
    <citation type="submission" date="2020-08" db="EMBL/GenBank/DDBJ databases">
        <title>Genomic Encyclopedia of Type Strains, Phase IV (KMG-IV): sequencing the most valuable type-strain genomes for metagenomic binning, comparative biology and taxonomic classification.</title>
        <authorList>
            <person name="Goeker M."/>
        </authorList>
    </citation>
    <scope>NUCLEOTIDE SEQUENCE [LARGE SCALE GENOMIC DNA]</scope>
    <source>
        <strain evidence="3 4">DSM 45385</strain>
    </source>
</reference>
<gene>
    <name evidence="3" type="ORF">HNR40_005107</name>
</gene>
<dbReference type="PANTHER" id="PTHR43056:SF10">
    <property type="entry name" value="COCE_NOND FAMILY, PUTATIVE (AFU_ORTHOLOGUE AFUA_7G00600)-RELATED"/>
    <property type="match status" value="1"/>
</dbReference>
<dbReference type="RefSeq" id="WP_184965456.1">
    <property type="nucleotide sequence ID" value="NZ_JACHIN010000007.1"/>
</dbReference>
<organism evidence="3 4">
    <name type="scientific">Nonomuraea endophytica</name>
    <dbReference type="NCBI Taxonomy" id="714136"/>
    <lineage>
        <taxon>Bacteria</taxon>
        <taxon>Bacillati</taxon>
        <taxon>Actinomycetota</taxon>
        <taxon>Actinomycetes</taxon>
        <taxon>Streptosporangiales</taxon>
        <taxon>Streptosporangiaceae</taxon>
        <taxon>Nonomuraea</taxon>
    </lineage>
</organism>
<evidence type="ECO:0000313" key="3">
    <source>
        <dbReference type="EMBL" id="MBB5079621.1"/>
    </source>
</evidence>
<dbReference type="Pfam" id="PF02129">
    <property type="entry name" value="Peptidase_S15"/>
    <property type="match status" value="1"/>
</dbReference>
<dbReference type="InterPro" id="IPR050585">
    <property type="entry name" value="Xaa-Pro_dipeptidyl-ppase/CocE"/>
</dbReference>
<evidence type="ECO:0000259" key="2">
    <source>
        <dbReference type="SMART" id="SM00939"/>
    </source>
</evidence>
<dbReference type="InterPro" id="IPR029058">
    <property type="entry name" value="AB_hydrolase_fold"/>
</dbReference>
<dbReference type="AlphaFoldDB" id="A0A7W8A4V5"/>
<dbReference type="Gene3D" id="2.60.120.260">
    <property type="entry name" value="Galactose-binding domain-like"/>
    <property type="match status" value="1"/>
</dbReference>
<name>A0A7W8A4V5_9ACTN</name>
<dbReference type="InterPro" id="IPR005674">
    <property type="entry name" value="CocE/Ser_esterase"/>
</dbReference>
<dbReference type="InterPro" id="IPR008979">
    <property type="entry name" value="Galactose-bd-like_sf"/>
</dbReference>
<accession>A0A7W8A4V5</accession>
<sequence length="512" mass="55950">MRTRDGVELATTVRLPRTGARHPVLLVRTPYGRDTIPGPGLRLDVERLVGAGYAVAVQDVRGTGGSEGEFRVFTGEAEDGYDAVRWAATQPWSDGNVGMFGDSYLGLTQLLAAQERPEGLRAIAPSLTPGSYREIVYEGEVVTLNKILTVCAMTFALDELRRRIRSGTAEPVAEAEYLAALGFPDRFPQRMRELAERLPLSDQPLLNDLMPAYAAWMEHPDAGAAVWRGGTFDYPRIEVPALVSTGWHDFCRDASIRHFQRLGGSSRLIVGPWTHISHGREIFGRDYGPTASQEAIDWTGLHLAWFDHWLRGSPLEGPVVRYFVMGADEWRDSPRWPVAARRVPYHLGQGGVLSTTPSHGTWEFAADPGDPVPTVGGAVMDFTGFGPLDQRPLDGRADVLRFASAPLVGDVEVTGRAELVVRMSTTAPTADVTGKLVDVHPDGRAELLTDAVTRAVGGEVVVDLGWISTVFRAGHRIRVDVAGSNFPKYARNPDKGLTTIHSPSYVMLPIRS</sequence>
<feature type="domain" description="Xaa-Pro dipeptidyl-peptidase C-terminal" evidence="2">
    <location>
        <begin position="303"/>
        <end position="510"/>
    </location>
</feature>
<dbReference type="Pfam" id="PF08530">
    <property type="entry name" value="PepX_C"/>
    <property type="match status" value="1"/>
</dbReference>
<protein>
    <recommendedName>
        <fullName evidence="2">Xaa-Pro dipeptidyl-peptidase C-terminal domain-containing protein</fullName>
    </recommendedName>
</protein>
<dbReference type="SUPFAM" id="SSF53474">
    <property type="entry name" value="alpha/beta-Hydrolases"/>
    <property type="match status" value="1"/>
</dbReference>
<dbReference type="EMBL" id="JACHIN010000007">
    <property type="protein sequence ID" value="MBB5079621.1"/>
    <property type="molecule type" value="Genomic_DNA"/>
</dbReference>
<evidence type="ECO:0000256" key="1">
    <source>
        <dbReference type="ARBA" id="ARBA00022801"/>
    </source>
</evidence>
<dbReference type="SMART" id="SM00939">
    <property type="entry name" value="PepX_C"/>
    <property type="match status" value="1"/>
</dbReference>
<comment type="caution">
    <text evidence="3">The sequence shown here is derived from an EMBL/GenBank/DDBJ whole genome shotgun (WGS) entry which is preliminary data.</text>
</comment>
<dbReference type="PANTHER" id="PTHR43056">
    <property type="entry name" value="PEPTIDASE S9 PROLYL OLIGOPEPTIDASE"/>
    <property type="match status" value="1"/>
</dbReference>
<keyword evidence="1" id="KW-0378">Hydrolase</keyword>
<dbReference type="NCBIfam" id="TIGR00976">
    <property type="entry name" value="CocE_NonD"/>
    <property type="match status" value="1"/>
</dbReference>
<evidence type="ECO:0000313" key="4">
    <source>
        <dbReference type="Proteomes" id="UP000568380"/>
    </source>
</evidence>
<dbReference type="InterPro" id="IPR000383">
    <property type="entry name" value="Xaa-Pro-like_dom"/>
</dbReference>
<dbReference type="GO" id="GO:0008239">
    <property type="term" value="F:dipeptidyl-peptidase activity"/>
    <property type="evidence" value="ECO:0007669"/>
    <property type="project" value="InterPro"/>
</dbReference>
<keyword evidence="4" id="KW-1185">Reference proteome</keyword>
<proteinExistence type="predicted"/>
<dbReference type="Gene3D" id="1.10.3020.10">
    <property type="entry name" value="alpha-amino acid ester hydrolase ( Helical cap domain)"/>
    <property type="match status" value="1"/>
</dbReference>